<evidence type="ECO:0000313" key="4">
    <source>
        <dbReference type="EMBL" id="KNB70792.1"/>
    </source>
</evidence>
<dbReference type="InterPro" id="IPR008040">
    <property type="entry name" value="Hydant_A_N"/>
</dbReference>
<dbReference type="RefSeq" id="WP_049739812.1">
    <property type="nucleotide sequence ID" value="NZ_BJON01000002.1"/>
</dbReference>
<dbReference type="PATRIC" id="fig|54915.3.peg.2729"/>
<gene>
    <name evidence="4" type="ORF">ADS79_18200</name>
    <name evidence="3" type="ORF">BRE01_07090</name>
</gene>
<evidence type="ECO:0000259" key="1">
    <source>
        <dbReference type="Pfam" id="PF01968"/>
    </source>
</evidence>
<dbReference type="GO" id="GO:0016787">
    <property type="term" value="F:hydrolase activity"/>
    <property type="evidence" value="ECO:0007669"/>
    <property type="project" value="InterPro"/>
</dbReference>
<dbReference type="PANTHER" id="PTHR11365:SF10">
    <property type="entry name" value="HYDANTOINASE_OXOPROLINASE"/>
    <property type="match status" value="1"/>
</dbReference>
<dbReference type="Proteomes" id="UP000319578">
    <property type="component" value="Unassembled WGS sequence"/>
</dbReference>
<dbReference type="EMBL" id="LGIQ01000009">
    <property type="protein sequence ID" value="KNB70792.1"/>
    <property type="molecule type" value="Genomic_DNA"/>
</dbReference>
<dbReference type="Pfam" id="PF01968">
    <property type="entry name" value="Hydantoinase_A"/>
    <property type="match status" value="1"/>
</dbReference>
<dbReference type="STRING" id="54915.ADS79_18200"/>
<proteinExistence type="predicted"/>
<feature type="domain" description="Hydantoinase A/oxoprolinase" evidence="1">
    <location>
        <begin position="195"/>
        <end position="324"/>
    </location>
</feature>
<evidence type="ECO:0008006" key="7">
    <source>
        <dbReference type="Google" id="ProtNLM"/>
    </source>
</evidence>
<name>A0A0K9YQ54_9BACL</name>
<reference evidence="3 6" key="3">
    <citation type="submission" date="2019-06" db="EMBL/GenBank/DDBJ databases">
        <title>Whole genome shotgun sequence of Brevibacillus reuszeri NBRC 15719.</title>
        <authorList>
            <person name="Hosoyama A."/>
            <person name="Uohara A."/>
            <person name="Ohji S."/>
            <person name="Ichikawa N."/>
        </authorList>
    </citation>
    <scope>NUCLEOTIDE SEQUENCE [LARGE SCALE GENOMIC DNA]</scope>
    <source>
        <strain evidence="3 6">NBRC 15719</strain>
    </source>
</reference>
<evidence type="ECO:0000313" key="5">
    <source>
        <dbReference type="Proteomes" id="UP000036834"/>
    </source>
</evidence>
<comment type="caution">
    <text evidence="4">The sequence shown here is derived from an EMBL/GenBank/DDBJ whole genome shotgun (WGS) entry which is preliminary data.</text>
</comment>
<feature type="domain" description="Hydantoinase/oxoprolinase N-terminal" evidence="2">
    <location>
        <begin position="3"/>
        <end position="174"/>
    </location>
</feature>
<dbReference type="InterPro" id="IPR045079">
    <property type="entry name" value="Oxoprolinase-like"/>
</dbReference>
<protein>
    <recommendedName>
        <fullName evidence="7">Hydantoinase</fullName>
    </recommendedName>
</protein>
<dbReference type="EMBL" id="BJON01000002">
    <property type="protein sequence ID" value="GED67007.1"/>
    <property type="molecule type" value="Genomic_DNA"/>
</dbReference>
<evidence type="ECO:0000259" key="2">
    <source>
        <dbReference type="Pfam" id="PF05378"/>
    </source>
</evidence>
<dbReference type="PANTHER" id="PTHR11365">
    <property type="entry name" value="5-OXOPROLINASE RELATED"/>
    <property type="match status" value="1"/>
</dbReference>
<evidence type="ECO:0000313" key="6">
    <source>
        <dbReference type="Proteomes" id="UP000319578"/>
    </source>
</evidence>
<sequence length="463" mass="50767">MYRLGIDVDQVYTTAVVMDHQGKLHAIAKEATISDNLLNGIGIVLEKILQQTAQADKPIREVIVGTDYFANALVEGRQLAKVCSIRIGQAESTIPPLYGGPTLIHQAIGAATFHVQGGHEVDGSPACLEPSRQDVEEYVRSIYHLGFEAFAITGSFSPVNQAHEMLVAKWIRELIGENYPITMSHELGSVGFLERENSAILNAALSKVIIHSLKGLEELMNQSRIDANLSFTQNDGSLLSYHSVLRHPIRTFGSRLSNSFRGASLLTGLNDCVVVDVNHSDVCVGVIEGGFPREKRRKQKIAGMGVNLQMPDITTLSYEGQLHVNDQLLDSVYHAIQRYQPRFEPLPIVFVGKESASLAAVFKYPWADVHHPSHYENASAIGTCFAPVSGSVDRIYWLEDMNREETIQLAKVEAMQSAIHAGAIPETVFVQTVETIPLSYMPTKALRIKVKAVGALHIHAGSA</sequence>
<reference evidence="5" key="1">
    <citation type="submission" date="2015-07" db="EMBL/GenBank/DDBJ databases">
        <title>Genome sequencing project for genomic taxonomy and phylogenomics of Bacillus-like bacteria.</title>
        <authorList>
            <person name="Liu B."/>
            <person name="Wang J."/>
            <person name="Zhu Y."/>
            <person name="Liu G."/>
            <person name="Chen Q."/>
            <person name="Chen Z."/>
            <person name="Lan J."/>
            <person name="Che J."/>
            <person name="Ge C."/>
            <person name="Shi H."/>
            <person name="Pan Z."/>
            <person name="Liu X."/>
        </authorList>
    </citation>
    <scope>NUCLEOTIDE SEQUENCE [LARGE SCALE GENOMIC DNA]</scope>
    <source>
        <strain evidence="5">DSM 9887</strain>
    </source>
</reference>
<reference evidence="4" key="2">
    <citation type="submission" date="2015-07" db="EMBL/GenBank/DDBJ databases">
        <title>MeaNS - Measles Nucleotide Surveillance Program.</title>
        <authorList>
            <person name="Tran T."/>
            <person name="Druce J."/>
        </authorList>
    </citation>
    <scope>NUCLEOTIDE SEQUENCE</scope>
    <source>
        <strain evidence="4">DSM 9887</strain>
    </source>
</reference>
<accession>A0A0K9YQ54</accession>
<evidence type="ECO:0000313" key="3">
    <source>
        <dbReference type="EMBL" id="GED67007.1"/>
    </source>
</evidence>
<organism evidence="4 5">
    <name type="scientific">Brevibacillus reuszeri</name>
    <dbReference type="NCBI Taxonomy" id="54915"/>
    <lineage>
        <taxon>Bacteria</taxon>
        <taxon>Bacillati</taxon>
        <taxon>Bacillota</taxon>
        <taxon>Bacilli</taxon>
        <taxon>Bacillales</taxon>
        <taxon>Paenibacillaceae</taxon>
        <taxon>Brevibacillus</taxon>
    </lineage>
</organism>
<dbReference type="Proteomes" id="UP000036834">
    <property type="component" value="Unassembled WGS sequence"/>
</dbReference>
<dbReference type="InterPro" id="IPR002821">
    <property type="entry name" value="Hydantoinase_A"/>
</dbReference>
<dbReference type="Pfam" id="PF05378">
    <property type="entry name" value="Hydant_A_N"/>
    <property type="match status" value="1"/>
</dbReference>
<keyword evidence="6" id="KW-1185">Reference proteome</keyword>
<dbReference type="AlphaFoldDB" id="A0A0K9YQ54"/>